<protein>
    <submittedName>
        <fullName evidence="1">Uncharacterized protein</fullName>
    </submittedName>
</protein>
<evidence type="ECO:0000313" key="1">
    <source>
        <dbReference type="EMBL" id="GAA4404168.1"/>
    </source>
</evidence>
<dbReference type="Proteomes" id="UP001500936">
    <property type="component" value="Unassembled WGS sequence"/>
</dbReference>
<reference evidence="2" key="1">
    <citation type="journal article" date="2019" name="Int. J. Syst. Evol. Microbiol.">
        <title>The Global Catalogue of Microorganisms (GCM) 10K type strain sequencing project: providing services to taxonomists for standard genome sequencing and annotation.</title>
        <authorList>
            <consortium name="The Broad Institute Genomics Platform"/>
            <consortium name="The Broad Institute Genome Sequencing Center for Infectious Disease"/>
            <person name="Wu L."/>
            <person name="Ma J."/>
        </authorList>
    </citation>
    <scope>NUCLEOTIDE SEQUENCE [LARGE SCALE GENOMIC DNA]</scope>
    <source>
        <strain evidence="2">JCM 17925</strain>
    </source>
</reference>
<dbReference type="EMBL" id="BAABHB010000003">
    <property type="protein sequence ID" value="GAA4404168.1"/>
    <property type="molecule type" value="Genomic_DNA"/>
</dbReference>
<organism evidence="1 2">
    <name type="scientific">Nibrella viscosa</name>
    <dbReference type="NCBI Taxonomy" id="1084524"/>
    <lineage>
        <taxon>Bacteria</taxon>
        <taxon>Pseudomonadati</taxon>
        <taxon>Bacteroidota</taxon>
        <taxon>Cytophagia</taxon>
        <taxon>Cytophagales</taxon>
        <taxon>Spirosomataceae</taxon>
        <taxon>Nibrella</taxon>
    </lineage>
</organism>
<evidence type="ECO:0000313" key="2">
    <source>
        <dbReference type="Proteomes" id="UP001500936"/>
    </source>
</evidence>
<gene>
    <name evidence="1" type="ORF">GCM10023187_21120</name>
</gene>
<keyword evidence="2" id="KW-1185">Reference proteome</keyword>
<accession>A0ABP8KDJ3</accession>
<comment type="caution">
    <text evidence="1">The sequence shown here is derived from an EMBL/GenBank/DDBJ whole genome shotgun (WGS) entry which is preliminary data.</text>
</comment>
<sequence length="54" mass="6238">MVNYDSSRKVTRTVQRLRSEETYRYASANAPHPIPEAFGKGDEIVLLLWETRGK</sequence>
<proteinExistence type="predicted"/>
<name>A0ABP8KDJ3_9BACT</name>